<sequence length="177" mass="18364">MKSMQKGFTLIELMIVVAIIGILAAIALPAYQDYTVRTRVSEGLTLASGAKAMVNEVATANDLTVAATTWNAQQDNTGATSKYVTSVQIDDGNGEITIVYNKDNVGSIPVDATLILTPSVNLAGTYTALDTVLAGTESGVVDWACQSTTSALATTRTMPVSATAATLPAKFAPADCR</sequence>
<keyword evidence="3" id="KW-0281">Fimbrium</keyword>
<evidence type="ECO:0000256" key="2">
    <source>
        <dbReference type="ARBA" id="ARBA00022481"/>
    </source>
</evidence>
<gene>
    <name evidence="5" type="primary">pilE_3</name>
    <name evidence="5" type="ORF">AVENLUH13518_03197</name>
</gene>
<dbReference type="PATRIC" id="fig|52133.19.peg.3248"/>
<dbReference type="SUPFAM" id="SSF54523">
    <property type="entry name" value="Pili subunits"/>
    <property type="match status" value="1"/>
</dbReference>
<dbReference type="Pfam" id="PF00114">
    <property type="entry name" value="Pilin"/>
    <property type="match status" value="1"/>
</dbReference>
<dbReference type="PANTHER" id="PTHR30093:SF34">
    <property type="entry name" value="PREPILIN PEPTIDASE-DEPENDENT PROTEIN D"/>
    <property type="match status" value="1"/>
</dbReference>
<keyword evidence="4" id="KW-1133">Transmembrane helix</keyword>
<dbReference type="GO" id="GO:0043107">
    <property type="term" value="P:type IV pilus-dependent motility"/>
    <property type="evidence" value="ECO:0007669"/>
    <property type="project" value="TreeGrafter"/>
</dbReference>
<dbReference type="NCBIfam" id="TIGR02532">
    <property type="entry name" value="IV_pilin_GFxxxE"/>
    <property type="match status" value="1"/>
</dbReference>
<name>A0A150HPI5_9GAMM</name>
<dbReference type="RefSeq" id="WP_061525648.1">
    <property type="nucleotide sequence ID" value="NZ_JRHX01000092.1"/>
</dbReference>
<dbReference type="Gene3D" id="3.30.700.10">
    <property type="entry name" value="Glycoprotein, Type 4 Pilin"/>
    <property type="match status" value="1"/>
</dbReference>
<evidence type="ECO:0000256" key="3">
    <source>
        <dbReference type="RuleBase" id="RU000389"/>
    </source>
</evidence>
<evidence type="ECO:0000313" key="6">
    <source>
        <dbReference type="Proteomes" id="UP000075544"/>
    </source>
</evidence>
<dbReference type="AlphaFoldDB" id="A0A150HPI5"/>
<evidence type="ECO:0000256" key="1">
    <source>
        <dbReference type="ARBA" id="ARBA00005233"/>
    </source>
</evidence>
<dbReference type="Pfam" id="PF07963">
    <property type="entry name" value="N_methyl"/>
    <property type="match status" value="1"/>
</dbReference>
<dbReference type="EMBL" id="JRHX01000092">
    <property type="protein sequence ID" value="KXZ68472.1"/>
    <property type="molecule type" value="Genomic_DNA"/>
</dbReference>
<comment type="similarity">
    <text evidence="1 3">Belongs to the N-Me-Phe pilin family.</text>
</comment>
<dbReference type="Proteomes" id="UP000075544">
    <property type="component" value="Unassembled WGS sequence"/>
</dbReference>
<dbReference type="InterPro" id="IPR045584">
    <property type="entry name" value="Pilin-like"/>
</dbReference>
<dbReference type="PANTHER" id="PTHR30093">
    <property type="entry name" value="GENERAL SECRETION PATHWAY PROTEIN G"/>
    <property type="match status" value="1"/>
</dbReference>
<evidence type="ECO:0000256" key="4">
    <source>
        <dbReference type="SAM" id="Phobius"/>
    </source>
</evidence>
<accession>A0A150HPI5</accession>
<dbReference type="InterPro" id="IPR001082">
    <property type="entry name" value="Pilin"/>
</dbReference>
<protein>
    <submittedName>
        <fullName evidence="5">Fimbrial protein</fullName>
    </submittedName>
</protein>
<keyword evidence="4" id="KW-0812">Transmembrane</keyword>
<dbReference type="PROSITE" id="PS00409">
    <property type="entry name" value="PROKAR_NTER_METHYL"/>
    <property type="match status" value="1"/>
</dbReference>
<dbReference type="GO" id="GO:0044096">
    <property type="term" value="C:type IV pilus"/>
    <property type="evidence" value="ECO:0007669"/>
    <property type="project" value="TreeGrafter"/>
</dbReference>
<reference evidence="5 6" key="1">
    <citation type="journal article" date="2016" name="Sci. Rep.">
        <title>Genomic and phenotypic characterization of the species Acinetobacter venetianus.</title>
        <authorList>
            <person name="Fondi M."/>
            <person name="Maida I."/>
            <person name="Perrin E."/>
            <person name="Orlandini V."/>
            <person name="La Torre L."/>
            <person name="Bosi E."/>
            <person name="Negroni A."/>
            <person name="Zanaroli G."/>
            <person name="Fava F."/>
            <person name="Decorosi F."/>
            <person name="Giovannetti L."/>
            <person name="Viti C."/>
            <person name="Vaneechoutte M."/>
            <person name="Dijkshoorn L."/>
            <person name="Fani R."/>
        </authorList>
    </citation>
    <scope>NUCLEOTIDE SEQUENCE [LARGE SCALE GENOMIC DNA]</scope>
    <source>
        <strain evidence="5 6">LUH13518</strain>
    </source>
</reference>
<comment type="caution">
    <text evidence="5">The sequence shown here is derived from an EMBL/GenBank/DDBJ whole genome shotgun (WGS) entry which is preliminary data.</text>
</comment>
<evidence type="ECO:0000313" key="5">
    <source>
        <dbReference type="EMBL" id="KXZ68472.1"/>
    </source>
</evidence>
<dbReference type="InterPro" id="IPR012902">
    <property type="entry name" value="N_methyl_site"/>
</dbReference>
<keyword evidence="4" id="KW-0472">Membrane</keyword>
<dbReference type="GO" id="GO:0007155">
    <property type="term" value="P:cell adhesion"/>
    <property type="evidence" value="ECO:0007669"/>
    <property type="project" value="InterPro"/>
</dbReference>
<organism evidence="5 6">
    <name type="scientific">Acinetobacter venetianus</name>
    <dbReference type="NCBI Taxonomy" id="52133"/>
    <lineage>
        <taxon>Bacteria</taxon>
        <taxon>Pseudomonadati</taxon>
        <taxon>Pseudomonadota</taxon>
        <taxon>Gammaproteobacteria</taxon>
        <taxon>Moraxellales</taxon>
        <taxon>Moraxellaceae</taxon>
        <taxon>Acinetobacter</taxon>
    </lineage>
</organism>
<proteinExistence type="inferred from homology"/>
<keyword evidence="2" id="KW-0488">Methylation</keyword>
<feature type="transmembrane region" description="Helical" evidence="4">
    <location>
        <begin position="7"/>
        <end position="31"/>
    </location>
</feature>